<organism evidence="1 2">
    <name type="scientific">Devosia enhydra</name>
    <dbReference type="NCBI Taxonomy" id="665118"/>
    <lineage>
        <taxon>Bacteria</taxon>
        <taxon>Pseudomonadati</taxon>
        <taxon>Pseudomonadota</taxon>
        <taxon>Alphaproteobacteria</taxon>
        <taxon>Hyphomicrobiales</taxon>
        <taxon>Devosiaceae</taxon>
        <taxon>Devosia</taxon>
    </lineage>
</organism>
<name>A0A1K2HVD2_9HYPH</name>
<dbReference type="EMBL" id="FPKU01000001">
    <property type="protein sequence ID" value="SFZ82705.1"/>
    <property type="molecule type" value="Genomic_DNA"/>
</dbReference>
<dbReference type="PIRSF" id="PIRSF007028">
    <property type="entry name" value="UCP007028"/>
    <property type="match status" value="1"/>
</dbReference>
<evidence type="ECO:0000313" key="2">
    <source>
        <dbReference type="Proteomes" id="UP000183447"/>
    </source>
</evidence>
<sequence>MAYIDAFCCSVPREKLEAYKALVHKMAPLWKELGASGYMEAVGDDVPMGELTSFPRAVQAGEDDIVMISFLTYPDKAARDKVGEAMMSDARLQALFEEMGQLTDMKLMIYGGFQPIVMG</sequence>
<dbReference type="SUPFAM" id="SSF54909">
    <property type="entry name" value="Dimeric alpha+beta barrel"/>
    <property type="match status" value="1"/>
</dbReference>
<proteinExistence type="predicted"/>
<dbReference type="AlphaFoldDB" id="A0A1K2HVD2"/>
<protein>
    <submittedName>
        <fullName evidence="1">Uncharacterized conserved protein YbaA, DUF1428 family</fullName>
    </submittedName>
</protein>
<dbReference type="OrthoDB" id="9792392at2"/>
<accession>A0A1K2HVD2</accession>
<gene>
    <name evidence="1" type="ORF">SAMN02983003_1230</name>
</gene>
<dbReference type="Pfam" id="PF07237">
    <property type="entry name" value="DUF1428"/>
    <property type="match status" value="1"/>
</dbReference>
<dbReference type="InterPro" id="IPR009874">
    <property type="entry name" value="DUF1428"/>
</dbReference>
<keyword evidence="2" id="KW-1185">Reference proteome</keyword>
<reference evidence="1 2" key="1">
    <citation type="submission" date="2016-11" db="EMBL/GenBank/DDBJ databases">
        <authorList>
            <person name="Jaros S."/>
            <person name="Januszkiewicz K."/>
            <person name="Wedrychowicz H."/>
        </authorList>
    </citation>
    <scope>NUCLEOTIDE SEQUENCE [LARGE SCALE GENOMIC DNA]</scope>
    <source>
        <strain evidence="1 2">ATCC 23634</strain>
    </source>
</reference>
<dbReference type="STRING" id="665118.SAMN02983003_1230"/>
<evidence type="ECO:0000313" key="1">
    <source>
        <dbReference type="EMBL" id="SFZ82705.1"/>
    </source>
</evidence>
<dbReference type="Proteomes" id="UP000183447">
    <property type="component" value="Unassembled WGS sequence"/>
</dbReference>
<dbReference type="Gene3D" id="3.30.70.100">
    <property type="match status" value="1"/>
</dbReference>
<dbReference type="RefSeq" id="WP_072339911.1">
    <property type="nucleotide sequence ID" value="NZ_FPKU01000001.1"/>
</dbReference>
<dbReference type="InterPro" id="IPR011008">
    <property type="entry name" value="Dimeric_a/b-barrel"/>
</dbReference>